<name>A0ABX0KAK9_9PROT</name>
<evidence type="ECO:0000313" key="5">
    <source>
        <dbReference type="EMBL" id="NHO33005.1"/>
    </source>
</evidence>
<dbReference type="EMBL" id="WOSW01000019">
    <property type="protein sequence ID" value="NHO33005.1"/>
    <property type="molecule type" value="Genomic_DNA"/>
</dbReference>
<sequence>MSISGPRGGVLAVLKRESDGAFLLVRRANPPDAGLWGFPGGKIEPGEEMLAAAARELAEETGIEARGDDVLSVFDSIHRDGDGVLRFHYLIVAVRCHVADPAALPPPLAADDALEADWFGIAAIRALGERASPALLSLALLAEERA</sequence>
<comment type="cofactor">
    <cofactor evidence="1">
        <name>Mg(2+)</name>
        <dbReference type="ChEBI" id="CHEBI:18420"/>
    </cofactor>
</comment>
<feature type="domain" description="Nudix hydrolase" evidence="4">
    <location>
        <begin position="5"/>
        <end position="142"/>
    </location>
</feature>
<organism evidence="5 6">
    <name type="scientific">Acetobacter fallax</name>
    <dbReference type="NCBI Taxonomy" id="1737473"/>
    <lineage>
        <taxon>Bacteria</taxon>
        <taxon>Pseudomonadati</taxon>
        <taxon>Pseudomonadota</taxon>
        <taxon>Alphaproteobacteria</taxon>
        <taxon>Acetobacterales</taxon>
        <taxon>Acetobacteraceae</taxon>
        <taxon>Acetobacter</taxon>
    </lineage>
</organism>
<dbReference type="InterPro" id="IPR020084">
    <property type="entry name" value="NUDIX_hydrolase_CS"/>
</dbReference>
<dbReference type="PANTHER" id="PTHR43736:SF1">
    <property type="entry name" value="DIHYDRONEOPTERIN TRIPHOSPHATE DIPHOSPHATASE"/>
    <property type="match status" value="1"/>
</dbReference>
<dbReference type="Proteomes" id="UP000615326">
    <property type="component" value="Unassembled WGS sequence"/>
</dbReference>
<keyword evidence="6" id="KW-1185">Reference proteome</keyword>
<comment type="caution">
    <text evidence="5">The sequence shown here is derived from an EMBL/GenBank/DDBJ whole genome shotgun (WGS) entry which is preliminary data.</text>
</comment>
<dbReference type="PROSITE" id="PS51462">
    <property type="entry name" value="NUDIX"/>
    <property type="match status" value="1"/>
</dbReference>
<dbReference type="InterPro" id="IPR015797">
    <property type="entry name" value="NUDIX_hydrolase-like_dom_sf"/>
</dbReference>
<dbReference type="PROSITE" id="PS00893">
    <property type="entry name" value="NUDIX_BOX"/>
    <property type="match status" value="1"/>
</dbReference>
<proteinExistence type="inferred from homology"/>
<comment type="similarity">
    <text evidence="3">Belongs to the Nudix hydrolase family.</text>
</comment>
<dbReference type="RefSeq" id="WP_173577533.1">
    <property type="nucleotide sequence ID" value="NZ_WOSW01000019.1"/>
</dbReference>
<evidence type="ECO:0000256" key="3">
    <source>
        <dbReference type="RuleBase" id="RU003476"/>
    </source>
</evidence>
<evidence type="ECO:0000256" key="2">
    <source>
        <dbReference type="ARBA" id="ARBA00022801"/>
    </source>
</evidence>
<gene>
    <name evidence="5" type="ORF">GOB84_10645</name>
</gene>
<dbReference type="InterPro" id="IPR000086">
    <property type="entry name" value="NUDIX_hydrolase_dom"/>
</dbReference>
<accession>A0ABX0KAK9</accession>
<evidence type="ECO:0000313" key="6">
    <source>
        <dbReference type="Proteomes" id="UP000615326"/>
    </source>
</evidence>
<dbReference type="Gene3D" id="3.90.79.10">
    <property type="entry name" value="Nucleoside Triphosphate Pyrophosphohydrolase"/>
    <property type="match status" value="1"/>
</dbReference>
<dbReference type="PRINTS" id="PR00502">
    <property type="entry name" value="NUDIXFAMILY"/>
</dbReference>
<dbReference type="Pfam" id="PF00293">
    <property type="entry name" value="NUDIX"/>
    <property type="match status" value="1"/>
</dbReference>
<dbReference type="PANTHER" id="PTHR43736">
    <property type="entry name" value="ADP-RIBOSE PYROPHOSPHATASE"/>
    <property type="match status" value="1"/>
</dbReference>
<reference evidence="5 6" key="1">
    <citation type="journal article" date="2020" name="Int. J. Syst. Evol. Microbiol.">
        <title>Novel acetic acid bacteria from cider fermentations: Acetobacter conturbans sp. nov. and Acetobacter fallax sp. nov.</title>
        <authorList>
            <person name="Sombolestani A.S."/>
            <person name="Cleenwerck I."/>
            <person name="Cnockaert M."/>
            <person name="Borremans W."/>
            <person name="Wieme A.D."/>
            <person name="De Vuyst L."/>
            <person name="Vandamme P."/>
        </authorList>
    </citation>
    <scope>NUCLEOTIDE SEQUENCE [LARGE SCALE GENOMIC DNA]</scope>
    <source>
        <strain evidence="5 6">LMG 1637</strain>
    </source>
</reference>
<keyword evidence="2 3" id="KW-0378">Hydrolase</keyword>
<evidence type="ECO:0000259" key="4">
    <source>
        <dbReference type="PROSITE" id="PS51462"/>
    </source>
</evidence>
<protein>
    <submittedName>
        <fullName evidence="5">NUDIX domain-containing protein</fullName>
    </submittedName>
</protein>
<dbReference type="SUPFAM" id="SSF55811">
    <property type="entry name" value="Nudix"/>
    <property type="match status" value="1"/>
</dbReference>
<evidence type="ECO:0000256" key="1">
    <source>
        <dbReference type="ARBA" id="ARBA00001946"/>
    </source>
</evidence>
<dbReference type="InterPro" id="IPR020476">
    <property type="entry name" value="Nudix_hydrolase"/>
</dbReference>